<name>A0AAV4U5G6_CAEEX</name>
<proteinExistence type="predicted"/>
<feature type="region of interest" description="Disordered" evidence="1">
    <location>
        <begin position="1"/>
        <end position="28"/>
    </location>
</feature>
<dbReference type="AlphaFoldDB" id="A0AAV4U5G6"/>
<keyword evidence="3" id="KW-1185">Reference proteome</keyword>
<organism evidence="2 3">
    <name type="scientific">Caerostris extrusa</name>
    <name type="common">Bark spider</name>
    <name type="synonym">Caerostris bankana</name>
    <dbReference type="NCBI Taxonomy" id="172846"/>
    <lineage>
        <taxon>Eukaryota</taxon>
        <taxon>Metazoa</taxon>
        <taxon>Ecdysozoa</taxon>
        <taxon>Arthropoda</taxon>
        <taxon>Chelicerata</taxon>
        <taxon>Arachnida</taxon>
        <taxon>Araneae</taxon>
        <taxon>Araneomorphae</taxon>
        <taxon>Entelegynae</taxon>
        <taxon>Araneoidea</taxon>
        <taxon>Araneidae</taxon>
        <taxon>Caerostris</taxon>
    </lineage>
</organism>
<evidence type="ECO:0000313" key="2">
    <source>
        <dbReference type="EMBL" id="GIY53046.1"/>
    </source>
</evidence>
<evidence type="ECO:0000313" key="3">
    <source>
        <dbReference type="Proteomes" id="UP001054945"/>
    </source>
</evidence>
<comment type="caution">
    <text evidence="2">The sequence shown here is derived from an EMBL/GenBank/DDBJ whole genome shotgun (WGS) entry which is preliminary data.</text>
</comment>
<reference evidence="2 3" key="1">
    <citation type="submission" date="2021-06" db="EMBL/GenBank/DDBJ databases">
        <title>Caerostris extrusa draft genome.</title>
        <authorList>
            <person name="Kono N."/>
            <person name="Arakawa K."/>
        </authorList>
    </citation>
    <scope>NUCLEOTIDE SEQUENCE [LARGE SCALE GENOMIC DNA]</scope>
</reference>
<gene>
    <name evidence="2" type="ORF">CEXT_77791</name>
</gene>
<dbReference type="Proteomes" id="UP001054945">
    <property type="component" value="Unassembled WGS sequence"/>
</dbReference>
<protein>
    <submittedName>
        <fullName evidence="2">Uncharacterized protein</fullName>
    </submittedName>
</protein>
<dbReference type="EMBL" id="BPLR01012318">
    <property type="protein sequence ID" value="GIY53046.1"/>
    <property type="molecule type" value="Genomic_DNA"/>
</dbReference>
<evidence type="ECO:0000256" key="1">
    <source>
        <dbReference type="SAM" id="MobiDB-lite"/>
    </source>
</evidence>
<feature type="region of interest" description="Disordered" evidence="1">
    <location>
        <begin position="138"/>
        <end position="161"/>
    </location>
</feature>
<sequence length="225" mass="25446">MRLGGQRAGLLMGEKKKKKKKNPNLKPCQQVRSKVTPKISRIIREFENPSIVFKKKILAVTPLWSRCCSWGCSFHNALVTVVLPSGHLWATVAPASMSSHWTRVFNYCDVAASDWLLESQKRCRIRLLRRSRSRVQCPLQEREEEQEQEGMSSEEGGGSAVHHAAQVVPRDVGDGLTLRRGGESQRVSRGMFTTLDFWSLTRSRNQAMRQSHVKGFSANEKKGGR</sequence>
<accession>A0AAV4U5G6</accession>